<name>A0AAD3YJ38_AERHY</name>
<reference evidence="2" key="2">
    <citation type="submission" date="2020-01" db="EMBL/GenBank/DDBJ databases">
        <authorList>
            <consortium name="NCBI Pathogen Detection Project"/>
        </authorList>
    </citation>
    <scope>NUCLEOTIDE SEQUENCE</scope>
    <source>
        <strain evidence="2">OLC2673_Aeromonas</strain>
    </source>
</reference>
<feature type="transmembrane region" description="Helical" evidence="1">
    <location>
        <begin position="100"/>
        <end position="121"/>
    </location>
</feature>
<keyword evidence="1" id="KW-0812">Transmembrane</keyword>
<reference evidence="2" key="1">
    <citation type="journal article" date="2018" name="Genome Biol.">
        <title>SKESA: strategic k-mer extension for scrupulous assemblies.</title>
        <authorList>
            <person name="Souvorov A."/>
            <person name="Agarwala R."/>
            <person name="Lipman D.J."/>
        </authorList>
    </citation>
    <scope>NUCLEOTIDE SEQUENCE</scope>
    <source>
        <strain evidence="2">OLC2673_Aeromonas</strain>
    </source>
</reference>
<keyword evidence="1" id="KW-1133">Transmembrane helix</keyword>
<evidence type="ECO:0000256" key="1">
    <source>
        <dbReference type="SAM" id="Phobius"/>
    </source>
</evidence>
<dbReference type="Proteomes" id="UP000859505">
    <property type="component" value="Unassembled WGS sequence"/>
</dbReference>
<feature type="transmembrane region" description="Helical" evidence="1">
    <location>
        <begin position="45"/>
        <end position="66"/>
    </location>
</feature>
<dbReference type="AlphaFoldDB" id="A0AAD3YJ38"/>
<comment type="caution">
    <text evidence="2">The sequence shown here is derived from an EMBL/GenBank/DDBJ whole genome shotgun (WGS) entry which is preliminary data.</text>
</comment>
<feature type="transmembrane region" description="Helical" evidence="1">
    <location>
        <begin position="163"/>
        <end position="186"/>
    </location>
</feature>
<gene>
    <name evidence="2" type="ORF">JAJ28_000570</name>
</gene>
<accession>A0AAD3YJ38</accession>
<keyword evidence="1" id="KW-0472">Membrane</keyword>
<protein>
    <submittedName>
        <fullName evidence="2">Uncharacterized protein</fullName>
    </submittedName>
</protein>
<evidence type="ECO:0000313" key="2">
    <source>
        <dbReference type="EMBL" id="HAT6342891.1"/>
    </source>
</evidence>
<dbReference type="EMBL" id="DACTUL010000003">
    <property type="protein sequence ID" value="HAT6342891.1"/>
    <property type="molecule type" value="Genomic_DNA"/>
</dbReference>
<evidence type="ECO:0000313" key="3">
    <source>
        <dbReference type="Proteomes" id="UP000859505"/>
    </source>
</evidence>
<proteinExistence type="predicted"/>
<sequence>MANIEEMKTVEELTELRERIKSFRNKRKPSFHPVKPFNVKGIVKGVVFFLPLIYVVIYIIGFMKYVGFMDVYKLDSVEFPMPVDTAIFWGVLALVPGLKYWLWLQILLTAYLILLVLALFANKPRLRAINWLTKAVSKIPRPKKPSNGELATIKGMVSQVDSALIYIIQSFLCFFIMFAPILIGYLSMQQGNEEANQHQQEFLSSTTHNIYESPQLLNPPYMRVVCNTTHCAFWNKDGTILLRHDQVQKIHFAPEKNEKKK</sequence>
<organism evidence="2 3">
    <name type="scientific">Aeromonas hydrophila</name>
    <dbReference type="NCBI Taxonomy" id="644"/>
    <lineage>
        <taxon>Bacteria</taxon>
        <taxon>Pseudomonadati</taxon>
        <taxon>Pseudomonadota</taxon>
        <taxon>Gammaproteobacteria</taxon>
        <taxon>Aeromonadales</taxon>
        <taxon>Aeromonadaceae</taxon>
        <taxon>Aeromonas</taxon>
    </lineage>
</organism>